<feature type="transmembrane region" description="Helical" evidence="1">
    <location>
        <begin position="371"/>
        <end position="391"/>
    </location>
</feature>
<gene>
    <name evidence="2" type="ORF">EDD57_11734</name>
</gene>
<feature type="transmembrane region" description="Helical" evidence="1">
    <location>
        <begin position="426"/>
        <end position="444"/>
    </location>
</feature>
<proteinExistence type="predicted"/>
<reference evidence="2 3" key="1">
    <citation type="submission" date="2019-03" db="EMBL/GenBank/DDBJ databases">
        <title>Genomic Encyclopedia of Type Strains, Phase IV (KMG-IV): sequencing the most valuable type-strain genomes for metagenomic binning, comparative biology and taxonomic classification.</title>
        <authorList>
            <person name="Goeker M."/>
        </authorList>
    </citation>
    <scope>NUCLEOTIDE SEQUENCE [LARGE SCALE GENOMIC DNA]</scope>
    <source>
        <strain evidence="2 3">DSM 46831</strain>
    </source>
</reference>
<keyword evidence="3" id="KW-1185">Reference proteome</keyword>
<sequence length="453" mass="52589">MVTLSIYRAIWNKANETENRSKTQAWIEQIVFCFIVAIGLTCLVHFFGTKSAIIIYFFSLFFLQLSYYFVTTHVYESTSTTISFAKSMPVSVHRFFWYYVSCNSNSLIFIIIDSLLAASVLLYFDANFMQVVMLLVRIQLMNFVWSSLSIYNMFRKGTNLSPLIFKSFFFAFLIIIYNVWNRFHVSFSMDSVMLFVDMILVFLSILMLVFYPYMVQRCLVESAHTSSSRLKVPARVVGFWSSLFPHKSLLGPALKIHLLRLLRSEEYLSKLLGIGIILFFVKSVSYIFLGKSGSKDHFDLLYPSFMIVYFSFNNLRVDYQLEEKNNLQDYPIANRLDRLGLNIIHGLFVFLLGLLFFAVEILSGMLNPSQLLDPILLLVCLYIATLVVKVPKGKLKTGQKMKVSFFCILTCLSIEIPWLIWFNFIYVKWLLMGIVIVWAYLVSYRKNVEPTSS</sequence>
<feature type="transmembrane region" description="Helical" evidence="1">
    <location>
        <begin position="339"/>
        <end position="359"/>
    </location>
</feature>
<feature type="transmembrane region" description="Helical" evidence="1">
    <location>
        <begin position="403"/>
        <end position="420"/>
    </location>
</feature>
<evidence type="ECO:0000256" key="1">
    <source>
        <dbReference type="SAM" id="Phobius"/>
    </source>
</evidence>
<protein>
    <submittedName>
        <fullName evidence="2">Uncharacterized protein</fullName>
    </submittedName>
</protein>
<feature type="transmembrane region" description="Helical" evidence="1">
    <location>
        <begin position="130"/>
        <end position="151"/>
    </location>
</feature>
<organism evidence="2 3">
    <name type="scientific">Baia soyae</name>
    <dbReference type="NCBI Taxonomy" id="1544746"/>
    <lineage>
        <taxon>Bacteria</taxon>
        <taxon>Bacillati</taxon>
        <taxon>Bacillota</taxon>
        <taxon>Bacilli</taxon>
        <taxon>Bacillales</taxon>
        <taxon>Thermoactinomycetaceae</taxon>
        <taxon>Baia</taxon>
    </lineage>
</organism>
<feature type="transmembrane region" description="Helical" evidence="1">
    <location>
        <begin position="192"/>
        <end position="211"/>
    </location>
</feature>
<dbReference type="Proteomes" id="UP000294746">
    <property type="component" value="Unassembled WGS sequence"/>
</dbReference>
<name>A0A4R2RZM3_9BACL</name>
<feature type="transmembrane region" description="Helical" evidence="1">
    <location>
        <begin position="96"/>
        <end position="124"/>
    </location>
</feature>
<feature type="transmembrane region" description="Helical" evidence="1">
    <location>
        <begin position="300"/>
        <end position="319"/>
    </location>
</feature>
<dbReference type="AlphaFoldDB" id="A0A4R2RZM3"/>
<feature type="transmembrane region" description="Helical" evidence="1">
    <location>
        <begin position="267"/>
        <end position="288"/>
    </location>
</feature>
<dbReference type="RefSeq" id="WP_131848783.1">
    <property type="nucleotide sequence ID" value="NZ_SLXV01000017.1"/>
</dbReference>
<feature type="transmembrane region" description="Helical" evidence="1">
    <location>
        <begin position="53"/>
        <end position="75"/>
    </location>
</feature>
<keyword evidence="1" id="KW-0472">Membrane</keyword>
<dbReference type="EMBL" id="SLXV01000017">
    <property type="protein sequence ID" value="TCP68347.1"/>
    <property type="molecule type" value="Genomic_DNA"/>
</dbReference>
<feature type="transmembrane region" description="Helical" evidence="1">
    <location>
        <begin position="163"/>
        <end position="180"/>
    </location>
</feature>
<evidence type="ECO:0000313" key="2">
    <source>
        <dbReference type="EMBL" id="TCP68347.1"/>
    </source>
</evidence>
<comment type="caution">
    <text evidence="2">The sequence shown here is derived from an EMBL/GenBank/DDBJ whole genome shotgun (WGS) entry which is preliminary data.</text>
</comment>
<evidence type="ECO:0000313" key="3">
    <source>
        <dbReference type="Proteomes" id="UP000294746"/>
    </source>
</evidence>
<feature type="transmembrane region" description="Helical" evidence="1">
    <location>
        <begin position="30"/>
        <end position="47"/>
    </location>
</feature>
<keyword evidence="1" id="KW-0812">Transmembrane</keyword>
<keyword evidence="1" id="KW-1133">Transmembrane helix</keyword>
<dbReference type="OrthoDB" id="2985794at2"/>
<accession>A0A4R2RZM3</accession>